<comment type="caution">
    <text evidence="2">The sequence shown here is derived from an EMBL/GenBank/DDBJ whole genome shotgun (WGS) entry which is preliminary data.</text>
</comment>
<sequence length="274" mass="32073">MNTQQIVSILQQSHQLQKDEVIQLLKLHETFPFFQIPKVLLARFEYEKSKGNTKEFLHWAAVTSPDRAWMKTMIESEAPLQFLKTKLEENFEAGFSQKQMSNKRLVDLADFEKSLRPQPTKQADPEERAKILKQLGENLQGKPETPVENPAELPTKKKKHKEHHRAEDLIETIKRKEKKEILDEKKKEQIDIIKAFSKKEIKLATIREIEDFNKQTDLSEKSTQLNPSLLSESYAKLLVKQGKKQKAKEIYQKLMVKFPEKSNYFADLIKESEL</sequence>
<evidence type="ECO:0000313" key="3">
    <source>
        <dbReference type="Proteomes" id="UP001201449"/>
    </source>
</evidence>
<keyword evidence="3" id="KW-1185">Reference proteome</keyword>
<dbReference type="EMBL" id="JAKEVZ010000007">
    <property type="protein sequence ID" value="MCF1751530.1"/>
    <property type="molecule type" value="Genomic_DNA"/>
</dbReference>
<evidence type="ECO:0000256" key="1">
    <source>
        <dbReference type="SAM" id="MobiDB-lite"/>
    </source>
</evidence>
<organism evidence="2 3">
    <name type="scientific">Mariniradius sediminis</name>
    <dbReference type="NCBI Taxonomy" id="2909237"/>
    <lineage>
        <taxon>Bacteria</taxon>
        <taxon>Pseudomonadati</taxon>
        <taxon>Bacteroidota</taxon>
        <taxon>Cytophagia</taxon>
        <taxon>Cytophagales</taxon>
        <taxon>Cyclobacteriaceae</taxon>
        <taxon>Mariniradius</taxon>
    </lineage>
</organism>
<feature type="region of interest" description="Disordered" evidence="1">
    <location>
        <begin position="136"/>
        <end position="166"/>
    </location>
</feature>
<protein>
    <recommendedName>
        <fullName evidence="4">Tetratricopeptide repeat-containing protein</fullName>
    </recommendedName>
</protein>
<name>A0ABS9BVE2_9BACT</name>
<evidence type="ECO:0008006" key="4">
    <source>
        <dbReference type="Google" id="ProtNLM"/>
    </source>
</evidence>
<dbReference type="RefSeq" id="WP_234861510.1">
    <property type="nucleotide sequence ID" value="NZ_JAKEVZ010000007.1"/>
</dbReference>
<reference evidence="2 3" key="1">
    <citation type="submission" date="2022-01" db="EMBL/GenBank/DDBJ databases">
        <title>Mariniradius saccharolyticus sp. nov., isolated from sediment of a river.</title>
        <authorList>
            <person name="Liu H."/>
        </authorList>
    </citation>
    <scope>NUCLEOTIDE SEQUENCE [LARGE SCALE GENOMIC DNA]</scope>
    <source>
        <strain evidence="2 3">RY-2</strain>
    </source>
</reference>
<evidence type="ECO:0000313" key="2">
    <source>
        <dbReference type="EMBL" id="MCF1751530.1"/>
    </source>
</evidence>
<gene>
    <name evidence="2" type="ORF">L0U89_10655</name>
</gene>
<proteinExistence type="predicted"/>
<dbReference type="Proteomes" id="UP001201449">
    <property type="component" value="Unassembled WGS sequence"/>
</dbReference>
<accession>A0ABS9BVE2</accession>